<evidence type="ECO:0000313" key="3">
    <source>
        <dbReference type="Proteomes" id="UP001596383"/>
    </source>
</evidence>
<reference evidence="2 3" key="1">
    <citation type="journal article" date="2019" name="Int. J. Syst. Evol. Microbiol.">
        <title>The Global Catalogue of Microorganisms (GCM) 10K type strain sequencing project: providing services to taxonomists for standard genome sequencing and annotation.</title>
        <authorList>
            <consortium name="The Broad Institute Genomics Platform"/>
            <consortium name="The Broad Institute Genome Sequencing Center for Infectious Disease"/>
            <person name="Wu L."/>
            <person name="Ma J."/>
        </authorList>
    </citation>
    <scope>NUCLEOTIDE SEQUENCE [LARGE SCALE GENOMIC DNA]</scope>
    <source>
        <strain evidence="2 3">LMG 29247</strain>
    </source>
</reference>
<feature type="transmembrane region" description="Helical" evidence="1">
    <location>
        <begin position="20"/>
        <end position="39"/>
    </location>
</feature>
<keyword evidence="1" id="KW-0812">Transmembrane</keyword>
<keyword evidence="3" id="KW-1185">Reference proteome</keyword>
<gene>
    <name evidence="2" type="ORF">ACFQE6_21520</name>
</gene>
<organism evidence="2 3">
    <name type="scientific">Natrinema soli</name>
    <dbReference type="NCBI Taxonomy" id="1930624"/>
    <lineage>
        <taxon>Archaea</taxon>
        <taxon>Methanobacteriati</taxon>
        <taxon>Methanobacteriota</taxon>
        <taxon>Stenosarchaea group</taxon>
        <taxon>Halobacteria</taxon>
        <taxon>Halobacteriales</taxon>
        <taxon>Natrialbaceae</taxon>
        <taxon>Natrinema</taxon>
    </lineage>
</organism>
<protein>
    <submittedName>
        <fullName evidence="2">Uncharacterized protein</fullName>
    </submittedName>
</protein>
<name>A0ABD5SV80_9EURY</name>
<sequence>MTFNIFDGSTVWNRSVMLGYILASSASVVGLALAVHSGVA</sequence>
<keyword evidence="1" id="KW-0472">Membrane</keyword>
<evidence type="ECO:0000313" key="2">
    <source>
        <dbReference type="EMBL" id="MFC6767472.1"/>
    </source>
</evidence>
<comment type="caution">
    <text evidence="2">The sequence shown here is derived from an EMBL/GenBank/DDBJ whole genome shotgun (WGS) entry which is preliminary data.</text>
</comment>
<proteinExistence type="predicted"/>
<dbReference type="RefSeq" id="WP_273740357.1">
    <property type="nucleotide sequence ID" value="NZ_JAQIVI010000382.1"/>
</dbReference>
<evidence type="ECO:0000256" key="1">
    <source>
        <dbReference type="SAM" id="Phobius"/>
    </source>
</evidence>
<keyword evidence="1" id="KW-1133">Transmembrane helix</keyword>
<dbReference type="EMBL" id="JBHSWV010000382">
    <property type="protein sequence ID" value="MFC6767472.1"/>
    <property type="molecule type" value="Genomic_DNA"/>
</dbReference>
<accession>A0ABD5SV80</accession>
<dbReference type="AlphaFoldDB" id="A0ABD5SV80"/>
<dbReference type="Proteomes" id="UP001596383">
    <property type="component" value="Unassembled WGS sequence"/>
</dbReference>